<keyword evidence="2 5" id="KW-0012">Acyltransferase</keyword>
<dbReference type="InterPro" id="IPR016181">
    <property type="entry name" value="Acyl_CoA_acyltransferase"/>
</dbReference>
<dbReference type="SUPFAM" id="SSF55729">
    <property type="entry name" value="Acyl-CoA N-acyltransferases (Nat)"/>
    <property type="match status" value="2"/>
</dbReference>
<dbReference type="EMBL" id="CP072788">
    <property type="protein sequence ID" value="QTR05113.1"/>
    <property type="molecule type" value="Genomic_DNA"/>
</dbReference>
<dbReference type="Proteomes" id="UP001195724">
    <property type="component" value="Unassembled WGS sequence"/>
</dbReference>
<keyword evidence="7" id="KW-1185">Reference proteome</keyword>
<evidence type="ECO:0000313" key="7">
    <source>
        <dbReference type="Proteomes" id="UP001195724"/>
    </source>
</evidence>
<dbReference type="Gene3D" id="3.40.630.30">
    <property type="match status" value="1"/>
</dbReference>
<evidence type="ECO:0000313" key="4">
    <source>
        <dbReference type="EMBL" id="MBM7811199.1"/>
    </source>
</evidence>
<dbReference type="PROSITE" id="PS51186">
    <property type="entry name" value="GNAT"/>
    <property type="match status" value="2"/>
</dbReference>
<accession>A0A8T8I2I2</accession>
<gene>
    <name evidence="5" type="ORF">J7S33_10625</name>
    <name evidence="4" type="ORF">JOE68_002064</name>
</gene>
<dbReference type="InterPro" id="IPR000182">
    <property type="entry name" value="GNAT_dom"/>
</dbReference>
<dbReference type="EC" id="2.3.1.-" evidence="5"/>
<feature type="domain" description="N-acetyltransferase" evidence="3">
    <location>
        <begin position="3"/>
        <end position="152"/>
    </location>
</feature>
<evidence type="ECO:0000256" key="1">
    <source>
        <dbReference type="ARBA" id="ARBA00022679"/>
    </source>
</evidence>
<evidence type="ECO:0000259" key="3">
    <source>
        <dbReference type="PROSITE" id="PS51186"/>
    </source>
</evidence>
<dbReference type="GO" id="GO:0016747">
    <property type="term" value="F:acyltransferase activity, transferring groups other than amino-acyl groups"/>
    <property type="evidence" value="ECO:0007669"/>
    <property type="project" value="InterPro"/>
</dbReference>
<dbReference type="RefSeq" id="WP_204842064.1">
    <property type="nucleotide sequence ID" value="NZ_JAFBCL010000001.1"/>
</dbReference>
<dbReference type="PANTHER" id="PTHR43877">
    <property type="entry name" value="AMINOALKYLPHOSPHONATE N-ACETYLTRANSFERASE-RELATED-RELATED"/>
    <property type="match status" value="1"/>
</dbReference>
<name>A0A8T8I2I2_9PSEU</name>
<keyword evidence="1 5" id="KW-0808">Transferase</keyword>
<dbReference type="EMBL" id="JAFBCL010000001">
    <property type="protein sequence ID" value="MBM7811199.1"/>
    <property type="molecule type" value="Genomic_DNA"/>
</dbReference>
<feature type="domain" description="N-acetyltransferase" evidence="3">
    <location>
        <begin position="185"/>
        <end position="328"/>
    </location>
</feature>
<evidence type="ECO:0000313" key="5">
    <source>
        <dbReference type="EMBL" id="QTR05113.1"/>
    </source>
</evidence>
<dbReference type="Pfam" id="PF00583">
    <property type="entry name" value="Acetyltransf_1"/>
    <property type="match status" value="2"/>
</dbReference>
<sequence>MNLELVELDPHRAERADLAEYARIWRTHADPEDGAVDYDSLVARMRNPFPGLGAAGYRLVRAGDGVVGLVYLRFPEDENRHLALAEVVVHPDHRRRGIGTAAVRALLPELRTRGRRVVEGWLVEAGGPGDRWARTLGFRTVRSVTRMALDLAGADRSRWVVQPPAGYRLERWTDAAPRELLASYARARCAIHDAPSGRSEFRSPDWTPQRVREAERENRAKGITQRVVAALCGDAVVGLTEVVRPPRRRDEYLQGDTAVLAAHRGRRIGLWLKGEMARWLLAEEPGLTRVSTATDSDNEHMIRVNHEMGFHITETRLVVAHDVEGIRV</sequence>
<reference evidence="4 7" key="1">
    <citation type="submission" date="2021-01" db="EMBL/GenBank/DDBJ databases">
        <title>Sequencing the genomes of 1000 actinobacteria strains.</title>
        <authorList>
            <person name="Klenk H.-P."/>
        </authorList>
    </citation>
    <scope>NUCLEOTIDE SEQUENCE [LARGE SCALE GENOMIC DNA]</scope>
    <source>
        <strain evidence="4 7">DSM 44581</strain>
    </source>
</reference>
<evidence type="ECO:0000313" key="6">
    <source>
        <dbReference type="Proteomes" id="UP000671828"/>
    </source>
</evidence>
<dbReference type="CDD" id="cd04301">
    <property type="entry name" value="NAT_SF"/>
    <property type="match status" value="1"/>
</dbReference>
<dbReference type="Proteomes" id="UP000671828">
    <property type="component" value="Chromosome"/>
</dbReference>
<protein>
    <submittedName>
        <fullName evidence="5">GNAT family N-acetyltransferase</fullName>
        <ecNumber evidence="5">2.3.1.-</ecNumber>
    </submittedName>
    <submittedName>
        <fullName evidence="4">RimJ/RimL family protein N-acetyltransferase</fullName>
    </submittedName>
</protein>
<dbReference type="AlphaFoldDB" id="A0A8T8I2I2"/>
<proteinExistence type="predicted"/>
<evidence type="ECO:0000256" key="2">
    <source>
        <dbReference type="ARBA" id="ARBA00023315"/>
    </source>
</evidence>
<dbReference type="InterPro" id="IPR050832">
    <property type="entry name" value="Bact_Acetyltransf"/>
</dbReference>
<organism evidence="5 6">
    <name type="scientific">Saccharothrix algeriensis</name>
    <dbReference type="NCBI Taxonomy" id="173560"/>
    <lineage>
        <taxon>Bacteria</taxon>
        <taxon>Bacillati</taxon>
        <taxon>Actinomycetota</taxon>
        <taxon>Actinomycetes</taxon>
        <taxon>Pseudonocardiales</taxon>
        <taxon>Pseudonocardiaceae</taxon>
        <taxon>Saccharothrix</taxon>
    </lineage>
</organism>
<reference evidence="5" key="2">
    <citation type="submission" date="2021-04" db="EMBL/GenBank/DDBJ databases">
        <title>Saccharothrix algeriensis WGS.</title>
        <authorList>
            <person name="Stuskova K."/>
            <person name="Hakalova E."/>
            <person name="Tebbal A.B."/>
            <person name="Eichmeier A."/>
        </authorList>
    </citation>
    <scope>NUCLEOTIDE SEQUENCE</scope>
    <source>
        <strain evidence="5">NRRL B-24137</strain>
    </source>
</reference>